<dbReference type="InterPro" id="IPR000253">
    <property type="entry name" value="FHA_dom"/>
</dbReference>
<feature type="domain" description="FHA" evidence="2">
    <location>
        <begin position="40"/>
        <end position="91"/>
    </location>
</feature>
<dbReference type="InterPro" id="IPR050923">
    <property type="entry name" value="Cell_Proc_Reg/RNA_Proc"/>
</dbReference>
<dbReference type="PROSITE" id="PS50006">
    <property type="entry name" value="FHA_DOMAIN"/>
    <property type="match status" value="1"/>
</dbReference>
<dbReference type="CDD" id="cd06170">
    <property type="entry name" value="LuxR_C_like"/>
    <property type="match status" value="1"/>
</dbReference>
<dbReference type="SMART" id="SM00240">
    <property type="entry name" value="FHA"/>
    <property type="match status" value="1"/>
</dbReference>
<gene>
    <name evidence="3" type="ORF">SAMN05444583_11180</name>
</gene>
<organism evidence="3 4">
    <name type="scientific">Rhodococcus maanshanensis</name>
    <dbReference type="NCBI Taxonomy" id="183556"/>
    <lineage>
        <taxon>Bacteria</taxon>
        <taxon>Bacillati</taxon>
        <taxon>Actinomycetota</taxon>
        <taxon>Actinomycetes</taxon>
        <taxon>Mycobacteriales</taxon>
        <taxon>Nocardiaceae</taxon>
        <taxon>Rhodococcus</taxon>
    </lineage>
</organism>
<sequence length="215" mass="23594">MPTEARIGAAVSQLDGPRLSYTDDDGNQRELALVEDSPRLTVGRSRQADIAFASDHNVSRLHAAIEWMGTHWTIVDDGLSRNGTFVNGERLTGRRRLQAGDNIRIGSSTLTFHYTPPSGDLTGIADAMPTRAALTPAQQAIVVELCRPYKNKAAFANPSSNQQIAERLFVSVETVKTHLRTLFSKFGVEDLPQNQKRAQLAKRALQSGVVTDRDL</sequence>
<dbReference type="Proteomes" id="UP000198677">
    <property type="component" value="Unassembled WGS sequence"/>
</dbReference>
<dbReference type="GO" id="GO:0003677">
    <property type="term" value="F:DNA binding"/>
    <property type="evidence" value="ECO:0007669"/>
    <property type="project" value="InterPro"/>
</dbReference>
<dbReference type="Gene3D" id="1.10.10.10">
    <property type="entry name" value="Winged helix-like DNA-binding domain superfamily/Winged helix DNA-binding domain"/>
    <property type="match status" value="1"/>
</dbReference>
<dbReference type="InterPro" id="IPR036388">
    <property type="entry name" value="WH-like_DNA-bd_sf"/>
</dbReference>
<dbReference type="SMART" id="SM00421">
    <property type="entry name" value="HTH_LUXR"/>
    <property type="match status" value="1"/>
</dbReference>
<dbReference type="SUPFAM" id="SSF49879">
    <property type="entry name" value="SMAD/FHA domain"/>
    <property type="match status" value="1"/>
</dbReference>
<proteinExistence type="predicted"/>
<dbReference type="AlphaFoldDB" id="A0A1H7RFV3"/>
<dbReference type="SUPFAM" id="SSF46894">
    <property type="entry name" value="C-terminal effector domain of the bipartite response regulators"/>
    <property type="match status" value="1"/>
</dbReference>
<evidence type="ECO:0000256" key="1">
    <source>
        <dbReference type="ARBA" id="ARBA00022553"/>
    </source>
</evidence>
<dbReference type="GO" id="GO:0006355">
    <property type="term" value="P:regulation of DNA-templated transcription"/>
    <property type="evidence" value="ECO:0007669"/>
    <property type="project" value="InterPro"/>
</dbReference>
<dbReference type="EMBL" id="FOAW01000011">
    <property type="protein sequence ID" value="SEL59106.1"/>
    <property type="molecule type" value="Genomic_DNA"/>
</dbReference>
<protein>
    <submittedName>
        <fullName evidence="3">Regulatory protein, luxR family</fullName>
    </submittedName>
</protein>
<accession>A0A1H7RFV3</accession>
<dbReference type="InterPro" id="IPR016032">
    <property type="entry name" value="Sig_transdc_resp-reg_C-effctor"/>
</dbReference>
<dbReference type="Gene3D" id="2.60.200.20">
    <property type="match status" value="1"/>
</dbReference>
<dbReference type="Pfam" id="PF00498">
    <property type="entry name" value="FHA"/>
    <property type="match status" value="1"/>
</dbReference>
<reference evidence="4" key="1">
    <citation type="submission" date="2016-10" db="EMBL/GenBank/DDBJ databases">
        <authorList>
            <person name="Varghese N."/>
            <person name="Submissions S."/>
        </authorList>
    </citation>
    <scope>NUCLEOTIDE SEQUENCE [LARGE SCALE GENOMIC DNA]</scope>
    <source>
        <strain evidence="4">DSM 44675</strain>
    </source>
</reference>
<keyword evidence="4" id="KW-1185">Reference proteome</keyword>
<dbReference type="InterPro" id="IPR008984">
    <property type="entry name" value="SMAD_FHA_dom_sf"/>
</dbReference>
<keyword evidence="1" id="KW-0597">Phosphoprotein</keyword>
<evidence type="ECO:0000313" key="3">
    <source>
        <dbReference type="EMBL" id="SEL59106.1"/>
    </source>
</evidence>
<dbReference type="CDD" id="cd00060">
    <property type="entry name" value="FHA"/>
    <property type="match status" value="1"/>
</dbReference>
<dbReference type="InterPro" id="IPR000792">
    <property type="entry name" value="Tscrpt_reg_LuxR_C"/>
</dbReference>
<dbReference type="PANTHER" id="PTHR23308">
    <property type="entry name" value="NUCLEAR INHIBITOR OF PROTEIN PHOSPHATASE-1"/>
    <property type="match status" value="1"/>
</dbReference>
<dbReference type="Pfam" id="PF00196">
    <property type="entry name" value="GerE"/>
    <property type="match status" value="1"/>
</dbReference>
<evidence type="ECO:0000259" key="2">
    <source>
        <dbReference type="PROSITE" id="PS50006"/>
    </source>
</evidence>
<dbReference type="OrthoDB" id="5242544at2"/>
<name>A0A1H7RFV3_9NOCA</name>
<evidence type="ECO:0000313" key="4">
    <source>
        <dbReference type="Proteomes" id="UP000198677"/>
    </source>
</evidence>